<feature type="region of interest" description="Disordered" evidence="3">
    <location>
        <begin position="1"/>
        <end position="22"/>
    </location>
</feature>
<reference evidence="5 6" key="1">
    <citation type="submission" date="2019-02" db="EMBL/GenBank/DDBJ databases">
        <title>Genome sequencing of the rare red list fungi Hericium alpestre (H. flagellum).</title>
        <authorList>
            <person name="Buettner E."/>
            <person name="Kellner H."/>
        </authorList>
    </citation>
    <scope>NUCLEOTIDE SEQUENCE [LARGE SCALE GENOMIC DNA]</scope>
    <source>
        <strain evidence="5 6">DSM 108284</strain>
    </source>
</reference>
<organism evidence="5 6">
    <name type="scientific">Hericium alpestre</name>
    <dbReference type="NCBI Taxonomy" id="135208"/>
    <lineage>
        <taxon>Eukaryota</taxon>
        <taxon>Fungi</taxon>
        <taxon>Dikarya</taxon>
        <taxon>Basidiomycota</taxon>
        <taxon>Agaricomycotina</taxon>
        <taxon>Agaricomycetes</taxon>
        <taxon>Russulales</taxon>
        <taxon>Hericiaceae</taxon>
        <taxon>Hericium</taxon>
    </lineage>
</organism>
<dbReference type="InterPro" id="IPR032631">
    <property type="entry name" value="P-type_ATPase_N"/>
</dbReference>
<feature type="region of interest" description="Disordered" evidence="3">
    <location>
        <begin position="38"/>
        <end position="88"/>
    </location>
</feature>
<dbReference type="OrthoDB" id="377733at2759"/>
<feature type="compositionally biased region" description="Basic and acidic residues" evidence="3">
    <location>
        <begin position="69"/>
        <end position="80"/>
    </location>
</feature>
<evidence type="ECO:0000256" key="2">
    <source>
        <dbReference type="ARBA" id="ARBA00022448"/>
    </source>
</evidence>
<dbReference type="GO" id="GO:0140326">
    <property type="term" value="F:ATPase-coupled intramembrane lipid transporter activity"/>
    <property type="evidence" value="ECO:0007669"/>
    <property type="project" value="TreeGrafter"/>
</dbReference>
<keyword evidence="6" id="KW-1185">Reference proteome</keyword>
<evidence type="ECO:0000256" key="1">
    <source>
        <dbReference type="ARBA" id="ARBA00004308"/>
    </source>
</evidence>
<dbReference type="GO" id="GO:0005886">
    <property type="term" value="C:plasma membrane"/>
    <property type="evidence" value="ECO:0007669"/>
    <property type="project" value="TreeGrafter"/>
</dbReference>
<proteinExistence type="predicted"/>
<evidence type="ECO:0000313" key="6">
    <source>
        <dbReference type="Proteomes" id="UP000298061"/>
    </source>
</evidence>
<dbReference type="PANTHER" id="PTHR24092:SF180">
    <property type="entry name" value="PHOSPHOLIPID-TRANSPORTING ATPASE DNF1-RELATED"/>
    <property type="match status" value="1"/>
</dbReference>
<feature type="compositionally biased region" description="Basic residues" evidence="3">
    <location>
        <begin position="48"/>
        <end position="64"/>
    </location>
</feature>
<comment type="caution">
    <text evidence="5">The sequence shown here is derived from an EMBL/GenBank/DDBJ whole genome shotgun (WGS) entry which is preliminary data.</text>
</comment>
<feature type="domain" description="P-type ATPase N-terminal" evidence="4">
    <location>
        <begin position="111"/>
        <end position="152"/>
    </location>
</feature>
<sequence length="152" mass="18005">MSFFKRRYPDDLENEDYDANVDPDLRLRTVRSAAATIKESIRSEQRAERRKSLRHRRSFFKGRRPASSGKEKQKEQKEQAKPTQVVGERRNIYVNTPLTAIEVDKVGEPVVRYPRNKVRTSKYTIITFIPKNLYEQFRRIANLYFLALVILQ</sequence>
<name>A0A4Y9ZJI3_9AGAM</name>
<feature type="compositionally biased region" description="Acidic residues" evidence="3">
    <location>
        <begin position="11"/>
        <end position="21"/>
    </location>
</feature>
<evidence type="ECO:0000256" key="3">
    <source>
        <dbReference type="SAM" id="MobiDB-lite"/>
    </source>
</evidence>
<dbReference type="STRING" id="135208.A0A4Y9ZJI3"/>
<keyword evidence="2" id="KW-0813">Transport</keyword>
<accession>A0A4Y9ZJI3</accession>
<feature type="non-terminal residue" evidence="5">
    <location>
        <position position="152"/>
    </location>
</feature>
<dbReference type="EMBL" id="SFCI01002505">
    <property type="protein sequence ID" value="TFY73828.1"/>
    <property type="molecule type" value="Genomic_DNA"/>
</dbReference>
<dbReference type="Pfam" id="PF16209">
    <property type="entry name" value="PhoLip_ATPase_N"/>
    <property type="match status" value="1"/>
</dbReference>
<dbReference type="GO" id="GO:0012505">
    <property type="term" value="C:endomembrane system"/>
    <property type="evidence" value="ECO:0007669"/>
    <property type="project" value="UniProtKB-SubCell"/>
</dbReference>
<evidence type="ECO:0000313" key="5">
    <source>
        <dbReference type="EMBL" id="TFY73828.1"/>
    </source>
</evidence>
<dbReference type="PANTHER" id="PTHR24092">
    <property type="entry name" value="PROBABLE PHOSPHOLIPID-TRANSPORTING ATPASE"/>
    <property type="match status" value="1"/>
</dbReference>
<dbReference type="AlphaFoldDB" id="A0A4Y9ZJI3"/>
<comment type="subcellular location">
    <subcellularLocation>
        <location evidence="1">Endomembrane system</location>
    </subcellularLocation>
</comment>
<protein>
    <recommendedName>
        <fullName evidence="4">P-type ATPase N-terminal domain-containing protein</fullName>
    </recommendedName>
</protein>
<dbReference type="Proteomes" id="UP000298061">
    <property type="component" value="Unassembled WGS sequence"/>
</dbReference>
<evidence type="ECO:0000259" key="4">
    <source>
        <dbReference type="Pfam" id="PF16209"/>
    </source>
</evidence>
<gene>
    <name evidence="5" type="ORF">EWM64_g10184</name>
</gene>
<dbReference type="GO" id="GO:0045332">
    <property type="term" value="P:phospholipid translocation"/>
    <property type="evidence" value="ECO:0007669"/>
    <property type="project" value="TreeGrafter"/>
</dbReference>